<dbReference type="EMBL" id="KF626665">
    <property type="protein sequence ID" value="AHB12026.1"/>
    <property type="molecule type" value="Genomic_DNA"/>
</dbReference>
<accession>V5Q8B7</accession>
<evidence type="ECO:0000313" key="2">
    <source>
        <dbReference type="Proteomes" id="UP000018621"/>
    </source>
</evidence>
<organism evidence="1 2">
    <name type="scientific">Xylella phage Sano</name>
    <dbReference type="NCBI Taxonomy" id="1415148"/>
    <lineage>
        <taxon>Viruses</taxon>
        <taxon>Duplodnaviria</taxon>
        <taxon>Heunggongvirae</taxon>
        <taxon>Uroviricota</taxon>
        <taxon>Caudoviricetes</taxon>
        <taxon>Casjensviridae</taxon>
        <taxon>Sanovirus</taxon>
        <taxon>Sanovirus sano</taxon>
        <taxon>Xylella virus Sano</taxon>
    </lineage>
</organism>
<dbReference type="Proteomes" id="UP000018621">
    <property type="component" value="Segment"/>
</dbReference>
<name>V5Q8B7_9CAUD</name>
<protein>
    <submittedName>
        <fullName evidence="1">Uncharacterized protein</fullName>
    </submittedName>
</protein>
<keyword evidence="2" id="KW-1185">Reference proteome</keyword>
<proteinExistence type="predicted"/>
<reference evidence="1 2" key="1">
    <citation type="journal article" date="2014" name="J. Bacteriol.">
        <title>Characterization of novel virulent broad-host-range phages of Xylella fastidiosa and Xanthomonas.</title>
        <authorList>
            <person name="Ahern S.J."/>
            <person name="Das M."/>
            <person name="Bhowmick T.S."/>
            <person name="Young R."/>
            <person name="Gonzalez C.F."/>
        </authorList>
    </citation>
    <scope>NUCLEOTIDE SEQUENCE [LARGE SCALE GENOMIC DNA]</scope>
</reference>
<sequence length="63" mass="7306">MNVLSHGEHVASINRMHKAADGYTPETPWLLLHNTGRVDRFATQREAKEEARKSYPRVTFEVR</sequence>
<evidence type="ECO:0000313" key="1">
    <source>
        <dbReference type="EMBL" id="AHB12026.1"/>
    </source>
</evidence>
<gene>
    <name evidence="1" type="ORF">Sano_06</name>
</gene>